<accession>A0A1R1SIK1</accession>
<proteinExistence type="predicted"/>
<evidence type="ECO:0000313" key="2">
    <source>
        <dbReference type="Proteomes" id="UP000186168"/>
    </source>
</evidence>
<sequence length="28" mass="3118">MSAADLARLQFAATTGIHWLFVILTIRT</sequence>
<dbReference type="Proteomes" id="UP000186168">
    <property type="component" value="Unassembled WGS sequence"/>
</dbReference>
<organism evidence="1 2">
    <name type="scientific">Streptomyces sparsogenes DSM 40356</name>
    <dbReference type="NCBI Taxonomy" id="1331668"/>
    <lineage>
        <taxon>Bacteria</taxon>
        <taxon>Bacillati</taxon>
        <taxon>Actinomycetota</taxon>
        <taxon>Actinomycetes</taxon>
        <taxon>Kitasatosporales</taxon>
        <taxon>Streptomycetaceae</taxon>
        <taxon>Streptomyces</taxon>
    </lineage>
</organism>
<keyword evidence="2" id="KW-1185">Reference proteome</keyword>
<reference evidence="1 2" key="1">
    <citation type="submission" date="2013-05" db="EMBL/GenBank/DDBJ databases">
        <title>Genome sequence of Streptomyces sparsogenes DSM 40356.</title>
        <authorList>
            <person name="Coyne S."/>
            <person name="Seebeck F.P."/>
        </authorList>
    </citation>
    <scope>NUCLEOTIDE SEQUENCE [LARGE SCALE GENOMIC DNA]</scope>
    <source>
        <strain evidence="1 2">DSM 40356</strain>
    </source>
</reference>
<gene>
    <name evidence="1" type="ORF">SPAR_17770</name>
</gene>
<name>A0A1R1SIK1_9ACTN</name>
<dbReference type="EMBL" id="ASQP01000248">
    <property type="protein sequence ID" value="OMI38103.1"/>
    <property type="molecule type" value="Genomic_DNA"/>
</dbReference>
<evidence type="ECO:0000313" key="1">
    <source>
        <dbReference type="EMBL" id="OMI38103.1"/>
    </source>
</evidence>
<dbReference type="AlphaFoldDB" id="A0A1R1SIK1"/>
<comment type="caution">
    <text evidence="1">The sequence shown here is derived from an EMBL/GenBank/DDBJ whole genome shotgun (WGS) entry which is preliminary data.</text>
</comment>
<protein>
    <submittedName>
        <fullName evidence="1">Uncharacterized protein</fullName>
    </submittedName>
</protein>